<accession>A0A177DFY7</accession>
<evidence type="ECO:0008006" key="3">
    <source>
        <dbReference type="Google" id="ProtNLM"/>
    </source>
</evidence>
<evidence type="ECO:0000313" key="1">
    <source>
        <dbReference type="EMBL" id="OAG18177.1"/>
    </source>
</evidence>
<gene>
    <name evidence="1" type="ORF">CC77DRAFT_1022411</name>
</gene>
<dbReference type="EMBL" id="KV441484">
    <property type="protein sequence ID" value="OAG18177.1"/>
    <property type="molecule type" value="Genomic_DNA"/>
</dbReference>
<dbReference type="GeneID" id="29111051"/>
<dbReference type="PANTHER" id="PTHR38790:SF4">
    <property type="entry name" value="2EXR DOMAIN-CONTAINING PROTEIN"/>
    <property type="match status" value="1"/>
</dbReference>
<dbReference type="PANTHER" id="PTHR38790">
    <property type="entry name" value="2EXR DOMAIN-CONTAINING PROTEIN-RELATED"/>
    <property type="match status" value="1"/>
</dbReference>
<name>A0A177DFY7_ALTAL</name>
<protein>
    <recommendedName>
        <fullName evidence="3">F-box domain-containing protein</fullName>
    </recommendedName>
</protein>
<proteinExistence type="predicted"/>
<dbReference type="AlphaFoldDB" id="A0A177DFY7"/>
<sequence>MECARGECVAWRRYYGPPFGVFNLSSCLLMQLTSVYHIPGTPTIRHKLKRTNMVTDRDCDSIAAQNQLSSPLLRLPAELRNRIYKEVFAPRIARVVPRSVIKGYTTWPFTALHVCRQVRHEAKPIMFASITFDFRALEPIVDPAAILTLGSFEAIVVGSKLVWYVSNAMGYSGGYPERFKLLQKVYWGTPQSPIKLFWRRGSGGVVTL</sequence>
<keyword evidence="2" id="KW-1185">Reference proteome</keyword>
<dbReference type="KEGG" id="aalt:CC77DRAFT_1022411"/>
<reference evidence="1 2" key="1">
    <citation type="submission" date="2016-05" db="EMBL/GenBank/DDBJ databases">
        <title>Comparative analysis of secretome profiles of manganese(II)-oxidizing ascomycete fungi.</title>
        <authorList>
            <consortium name="DOE Joint Genome Institute"/>
            <person name="Zeiner C.A."/>
            <person name="Purvine S.O."/>
            <person name="Zink E.M."/>
            <person name="Wu S."/>
            <person name="Pasa-Tolic L."/>
            <person name="Chaput D.L."/>
            <person name="Haridas S."/>
            <person name="Grigoriev I.V."/>
            <person name="Santelli C.M."/>
            <person name="Hansel C.M."/>
        </authorList>
    </citation>
    <scope>NUCLEOTIDE SEQUENCE [LARGE SCALE GENOMIC DNA]</scope>
    <source>
        <strain evidence="1 2">SRC1lrK2f</strain>
    </source>
</reference>
<dbReference type="VEuPathDB" id="FungiDB:CC77DRAFT_1022411"/>
<organism evidence="1 2">
    <name type="scientific">Alternaria alternata</name>
    <name type="common">Alternaria rot fungus</name>
    <name type="synonym">Torula alternata</name>
    <dbReference type="NCBI Taxonomy" id="5599"/>
    <lineage>
        <taxon>Eukaryota</taxon>
        <taxon>Fungi</taxon>
        <taxon>Dikarya</taxon>
        <taxon>Ascomycota</taxon>
        <taxon>Pezizomycotina</taxon>
        <taxon>Dothideomycetes</taxon>
        <taxon>Pleosporomycetidae</taxon>
        <taxon>Pleosporales</taxon>
        <taxon>Pleosporineae</taxon>
        <taxon>Pleosporaceae</taxon>
        <taxon>Alternaria</taxon>
        <taxon>Alternaria sect. Alternaria</taxon>
        <taxon>Alternaria alternata complex</taxon>
    </lineage>
</organism>
<evidence type="ECO:0000313" key="2">
    <source>
        <dbReference type="Proteomes" id="UP000077248"/>
    </source>
</evidence>
<dbReference type="RefSeq" id="XP_018383598.1">
    <property type="nucleotide sequence ID" value="XM_018525457.1"/>
</dbReference>
<dbReference type="Proteomes" id="UP000077248">
    <property type="component" value="Unassembled WGS sequence"/>
</dbReference>